<sequence>MTLSSWADTRSALDIKDEKTAEAFRDFIEDYVKKTMDLKIMPSDHKPYIFRGLIVQLQRKYPFVQISNKYPENPTTHERVIRSFAMRCHNMRRANAARRQQNEDDGDESSSASRSTPEQQNASRMQRAEKRNASGAVTGRDAKRVRIVDQLEARESFIEFLLAHGEHYAPFIKKLGRSVGGKDKVEGQIKAMSNKSFKQLYSYVQEVAVSSAPVGSETKVLEFIITEVMFDYLHDL</sequence>
<dbReference type="InParanoid" id="A0A409VHD3"/>
<evidence type="ECO:0000313" key="3">
    <source>
        <dbReference type="Proteomes" id="UP000284706"/>
    </source>
</evidence>
<accession>A0A409VHD3</accession>
<feature type="region of interest" description="Disordered" evidence="1">
    <location>
        <begin position="94"/>
        <end position="138"/>
    </location>
</feature>
<keyword evidence="3" id="KW-1185">Reference proteome</keyword>
<dbReference type="Proteomes" id="UP000284706">
    <property type="component" value="Unassembled WGS sequence"/>
</dbReference>
<evidence type="ECO:0000256" key="1">
    <source>
        <dbReference type="SAM" id="MobiDB-lite"/>
    </source>
</evidence>
<protein>
    <submittedName>
        <fullName evidence="2">Uncharacterized protein</fullName>
    </submittedName>
</protein>
<dbReference type="AlphaFoldDB" id="A0A409VHD3"/>
<name>A0A409VHD3_9AGAR</name>
<dbReference type="EMBL" id="NHYE01005649">
    <property type="protein sequence ID" value="PPQ65640.1"/>
    <property type="molecule type" value="Genomic_DNA"/>
</dbReference>
<evidence type="ECO:0000313" key="2">
    <source>
        <dbReference type="EMBL" id="PPQ65640.1"/>
    </source>
</evidence>
<gene>
    <name evidence="2" type="ORF">CVT26_000582</name>
</gene>
<reference evidence="2 3" key="1">
    <citation type="journal article" date="2018" name="Evol. Lett.">
        <title>Horizontal gene cluster transfer increased hallucinogenic mushroom diversity.</title>
        <authorList>
            <person name="Reynolds H.T."/>
            <person name="Vijayakumar V."/>
            <person name="Gluck-Thaler E."/>
            <person name="Korotkin H.B."/>
            <person name="Matheny P.B."/>
            <person name="Slot J.C."/>
        </authorList>
    </citation>
    <scope>NUCLEOTIDE SEQUENCE [LARGE SCALE GENOMIC DNA]</scope>
    <source>
        <strain evidence="2 3">SRW20</strain>
    </source>
</reference>
<feature type="compositionally biased region" description="Polar residues" evidence="1">
    <location>
        <begin position="109"/>
        <end position="124"/>
    </location>
</feature>
<organism evidence="2 3">
    <name type="scientific">Gymnopilus dilepis</name>
    <dbReference type="NCBI Taxonomy" id="231916"/>
    <lineage>
        <taxon>Eukaryota</taxon>
        <taxon>Fungi</taxon>
        <taxon>Dikarya</taxon>
        <taxon>Basidiomycota</taxon>
        <taxon>Agaricomycotina</taxon>
        <taxon>Agaricomycetes</taxon>
        <taxon>Agaricomycetidae</taxon>
        <taxon>Agaricales</taxon>
        <taxon>Agaricineae</taxon>
        <taxon>Hymenogastraceae</taxon>
        <taxon>Gymnopilus</taxon>
    </lineage>
</organism>
<proteinExistence type="predicted"/>
<comment type="caution">
    <text evidence="2">The sequence shown here is derived from an EMBL/GenBank/DDBJ whole genome shotgun (WGS) entry which is preliminary data.</text>
</comment>